<protein>
    <submittedName>
        <fullName evidence="1">Uncharacterized protein</fullName>
    </submittedName>
</protein>
<accession>A0A7S1IVV5</accession>
<sequence length="102" mass="11299">MNEPGVGRRPGRQPNAQRGQQFQLLYLARVSERPCLNRNLIKSKISMGLGVLTRLASQGVGTYMCKAFYMLFAMHMECSKLGLRLLVQQWSATAAQNAIVAG</sequence>
<dbReference type="EMBL" id="HBGA01095166">
    <property type="protein sequence ID" value="CAD9024435.1"/>
    <property type="molecule type" value="Transcribed_RNA"/>
</dbReference>
<dbReference type="AlphaFoldDB" id="A0A7S1IVV5"/>
<proteinExistence type="predicted"/>
<evidence type="ECO:0000313" key="1">
    <source>
        <dbReference type="EMBL" id="CAD9024435.1"/>
    </source>
</evidence>
<name>A0A7S1IVV5_9EUGL</name>
<reference evidence="1" key="1">
    <citation type="submission" date="2021-01" db="EMBL/GenBank/DDBJ databases">
        <authorList>
            <person name="Corre E."/>
            <person name="Pelletier E."/>
            <person name="Niang G."/>
            <person name="Scheremetjew M."/>
            <person name="Finn R."/>
            <person name="Kale V."/>
            <person name="Holt S."/>
            <person name="Cochrane G."/>
            <person name="Meng A."/>
            <person name="Brown T."/>
            <person name="Cohen L."/>
        </authorList>
    </citation>
    <scope>NUCLEOTIDE SEQUENCE</scope>
    <source>
        <strain evidence="1">NIES-381</strain>
    </source>
</reference>
<organism evidence="1">
    <name type="scientific">Eutreptiella gymnastica</name>
    <dbReference type="NCBI Taxonomy" id="73025"/>
    <lineage>
        <taxon>Eukaryota</taxon>
        <taxon>Discoba</taxon>
        <taxon>Euglenozoa</taxon>
        <taxon>Euglenida</taxon>
        <taxon>Spirocuta</taxon>
        <taxon>Euglenophyceae</taxon>
        <taxon>Eutreptiales</taxon>
        <taxon>Eutreptiaceae</taxon>
        <taxon>Eutreptiella</taxon>
    </lineage>
</organism>
<gene>
    <name evidence="1" type="ORF">EGYM00392_LOCUS35560</name>
</gene>